<feature type="non-terminal residue" evidence="1">
    <location>
        <position position="1"/>
    </location>
</feature>
<dbReference type="AlphaFoldDB" id="A0AAD8A7X2"/>
<protein>
    <submittedName>
        <fullName evidence="1">Uncharacterized protein</fullName>
    </submittedName>
</protein>
<dbReference type="Proteomes" id="UP001233999">
    <property type="component" value="Unassembled WGS sequence"/>
</dbReference>
<reference evidence="1" key="1">
    <citation type="journal article" date="2023" name="IScience">
        <title>Live-bearing cockroach genome reveals convergent evolutionary mechanisms linked to viviparity in insects and beyond.</title>
        <authorList>
            <person name="Fouks B."/>
            <person name="Harrison M.C."/>
            <person name="Mikhailova A.A."/>
            <person name="Marchal E."/>
            <person name="English S."/>
            <person name="Carruthers M."/>
            <person name="Jennings E.C."/>
            <person name="Chiamaka E.L."/>
            <person name="Frigard R.A."/>
            <person name="Pippel M."/>
            <person name="Attardo G.M."/>
            <person name="Benoit J.B."/>
            <person name="Bornberg-Bauer E."/>
            <person name="Tobe S.S."/>
        </authorList>
    </citation>
    <scope>NUCLEOTIDE SEQUENCE</scope>
    <source>
        <strain evidence="1">Stay&amp;Tobe</strain>
    </source>
</reference>
<reference evidence="1" key="2">
    <citation type="submission" date="2023-05" db="EMBL/GenBank/DDBJ databases">
        <authorList>
            <person name="Fouks B."/>
        </authorList>
    </citation>
    <scope>NUCLEOTIDE SEQUENCE</scope>
    <source>
        <strain evidence="1">Stay&amp;Tobe</strain>
        <tissue evidence="1">Testes</tissue>
    </source>
</reference>
<name>A0AAD8A7X2_DIPPU</name>
<accession>A0AAD8A7X2</accession>
<comment type="caution">
    <text evidence="1">The sequence shown here is derived from an EMBL/GenBank/DDBJ whole genome shotgun (WGS) entry which is preliminary data.</text>
</comment>
<organism evidence="1 2">
    <name type="scientific">Diploptera punctata</name>
    <name type="common">Pacific beetle cockroach</name>
    <dbReference type="NCBI Taxonomy" id="6984"/>
    <lineage>
        <taxon>Eukaryota</taxon>
        <taxon>Metazoa</taxon>
        <taxon>Ecdysozoa</taxon>
        <taxon>Arthropoda</taxon>
        <taxon>Hexapoda</taxon>
        <taxon>Insecta</taxon>
        <taxon>Pterygota</taxon>
        <taxon>Neoptera</taxon>
        <taxon>Polyneoptera</taxon>
        <taxon>Dictyoptera</taxon>
        <taxon>Blattodea</taxon>
        <taxon>Blaberoidea</taxon>
        <taxon>Blaberidae</taxon>
        <taxon>Diplopterinae</taxon>
        <taxon>Diploptera</taxon>
    </lineage>
</organism>
<gene>
    <name evidence="1" type="ORF">L9F63_014563</name>
</gene>
<dbReference type="EMBL" id="JASPKZ010003081">
    <property type="protein sequence ID" value="KAJ9594003.1"/>
    <property type="molecule type" value="Genomic_DNA"/>
</dbReference>
<evidence type="ECO:0000313" key="1">
    <source>
        <dbReference type="EMBL" id="KAJ9594003.1"/>
    </source>
</evidence>
<keyword evidence="2" id="KW-1185">Reference proteome</keyword>
<evidence type="ECO:0000313" key="2">
    <source>
        <dbReference type="Proteomes" id="UP001233999"/>
    </source>
</evidence>
<sequence>IGPHRNLNLGPTKYKKFPKLIENFLGSKNLIRVMRKQKDNLINANDFWYKINLNMEPRITN</sequence>
<proteinExistence type="predicted"/>
<feature type="non-terminal residue" evidence="1">
    <location>
        <position position="61"/>
    </location>
</feature>